<accession>A0AAN5D1H6</accession>
<feature type="non-terminal residue" evidence="2">
    <location>
        <position position="1"/>
    </location>
</feature>
<organism evidence="2 3">
    <name type="scientific">Pristionchus mayeri</name>
    <dbReference type="NCBI Taxonomy" id="1317129"/>
    <lineage>
        <taxon>Eukaryota</taxon>
        <taxon>Metazoa</taxon>
        <taxon>Ecdysozoa</taxon>
        <taxon>Nematoda</taxon>
        <taxon>Chromadorea</taxon>
        <taxon>Rhabditida</taxon>
        <taxon>Rhabditina</taxon>
        <taxon>Diplogasteromorpha</taxon>
        <taxon>Diplogasteroidea</taxon>
        <taxon>Neodiplogasteridae</taxon>
        <taxon>Pristionchus</taxon>
    </lineage>
</organism>
<dbReference type="AlphaFoldDB" id="A0AAN5D1H6"/>
<name>A0AAN5D1H6_9BILA</name>
<dbReference type="Gene3D" id="3.30.710.10">
    <property type="entry name" value="Potassium Channel Kv1.1, Chain A"/>
    <property type="match status" value="1"/>
</dbReference>
<dbReference type="SMART" id="SM00225">
    <property type="entry name" value="BTB"/>
    <property type="match status" value="1"/>
</dbReference>
<dbReference type="CDD" id="cd18186">
    <property type="entry name" value="BTB_POZ_ZBTB_KLHL-like"/>
    <property type="match status" value="1"/>
</dbReference>
<keyword evidence="3" id="KW-1185">Reference proteome</keyword>
<dbReference type="PANTHER" id="PTHR47022:SF1">
    <property type="entry name" value="BTB AND MATH DOMAIN-CONTAINING PROTEIN 36-RELATED"/>
    <property type="match status" value="1"/>
</dbReference>
<sequence>PCNDVALVIEGEKIHVNKGYLSLYSPVFKAMFYGEFAEKDKKEIELKDIDRAEFLEMLRVIYPSHKKITDDNVIFLLKLGDRFQIKFLLDLTEDSDTPGLASKLLLSDHYRLVKLQNDCILSLKTTDEFKAIKNLPIYPNLSDGIKSTLFERHLEIAN</sequence>
<gene>
    <name evidence="2" type="ORF">PMAYCL1PPCAC_24851</name>
</gene>
<dbReference type="Proteomes" id="UP001328107">
    <property type="component" value="Unassembled WGS sequence"/>
</dbReference>
<evidence type="ECO:0000313" key="3">
    <source>
        <dbReference type="Proteomes" id="UP001328107"/>
    </source>
</evidence>
<evidence type="ECO:0000313" key="2">
    <source>
        <dbReference type="EMBL" id="GMR54656.1"/>
    </source>
</evidence>
<dbReference type="Pfam" id="PF00651">
    <property type="entry name" value="BTB"/>
    <property type="match status" value="1"/>
</dbReference>
<evidence type="ECO:0000259" key="1">
    <source>
        <dbReference type="PROSITE" id="PS50097"/>
    </source>
</evidence>
<reference evidence="3" key="1">
    <citation type="submission" date="2022-10" db="EMBL/GenBank/DDBJ databases">
        <title>Genome assembly of Pristionchus species.</title>
        <authorList>
            <person name="Yoshida K."/>
            <person name="Sommer R.J."/>
        </authorList>
    </citation>
    <scope>NUCLEOTIDE SEQUENCE [LARGE SCALE GENOMIC DNA]</scope>
    <source>
        <strain evidence="3">RS5460</strain>
    </source>
</reference>
<dbReference type="PANTHER" id="PTHR47022">
    <property type="entry name" value="BTB AND MATH DOMAIN-CONTAINING PROTEIN 36-RELATED"/>
    <property type="match status" value="1"/>
</dbReference>
<proteinExistence type="predicted"/>
<protein>
    <recommendedName>
        <fullName evidence="1">BTB domain-containing protein</fullName>
    </recommendedName>
</protein>
<dbReference type="EMBL" id="BTRK01000005">
    <property type="protein sequence ID" value="GMR54656.1"/>
    <property type="molecule type" value="Genomic_DNA"/>
</dbReference>
<dbReference type="SUPFAM" id="SSF54695">
    <property type="entry name" value="POZ domain"/>
    <property type="match status" value="1"/>
</dbReference>
<dbReference type="InterPro" id="IPR011333">
    <property type="entry name" value="SKP1/BTB/POZ_sf"/>
</dbReference>
<dbReference type="InterPro" id="IPR000210">
    <property type="entry name" value="BTB/POZ_dom"/>
</dbReference>
<comment type="caution">
    <text evidence="2">The sequence shown here is derived from an EMBL/GenBank/DDBJ whole genome shotgun (WGS) entry which is preliminary data.</text>
</comment>
<dbReference type="PROSITE" id="PS50097">
    <property type="entry name" value="BTB"/>
    <property type="match status" value="1"/>
</dbReference>
<feature type="domain" description="BTB" evidence="1">
    <location>
        <begin position="3"/>
        <end position="70"/>
    </location>
</feature>